<evidence type="ECO:0000256" key="10">
    <source>
        <dbReference type="ARBA" id="ARBA00022898"/>
    </source>
</evidence>
<evidence type="ECO:0000256" key="13">
    <source>
        <dbReference type="ARBA" id="ARBA00035633"/>
    </source>
</evidence>
<evidence type="ECO:0000256" key="11">
    <source>
        <dbReference type="ARBA" id="ARBA00022909"/>
    </source>
</evidence>
<dbReference type="AlphaFoldDB" id="A0A838Y1P3"/>
<evidence type="ECO:0000256" key="14">
    <source>
        <dbReference type="ARBA" id="ARBA00048212"/>
    </source>
</evidence>
<dbReference type="EMBL" id="JACETL010000041">
    <property type="protein sequence ID" value="MBA4692797.1"/>
    <property type="molecule type" value="Genomic_DNA"/>
</dbReference>
<dbReference type="GO" id="GO:0009098">
    <property type="term" value="P:L-leucine biosynthetic process"/>
    <property type="evidence" value="ECO:0007669"/>
    <property type="project" value="UniProtKB-UniPathway"/>
</dbReference>
<evidence type="ECO:0000256" key="2">
    <source>
        <dbReference type="ARBA" id="ARBA00003109"/>
    </source>
</evidence>
<proteinExistence type="inferred from homology"/>
<accession>A0A838Y1P3</accession>
<dbReference type="GO" id="GO:0046656">
    <property type="term" value="P:folic acid biosynthetic process"/>
    <property type="evidence" value="ECO:0007669"/>
    <property type="project" value="UniProtKB-KW"/>
</dbReference>
<dbReference type="PROSITE" id="PS00770">
    <property type="entry name" value="AA_TRANSFER_CLASS_4"/>
    <property type="match status" value="1"/>
</dbReference>
<keyword evidence="8 21" id="KW-0028">Amino-acid biosynthesis</keyword>
<dbReference type="PANTHER" id="PTHR42743:SF11">
    <property type="entry name" value="AMINODEOXYCHORISMATE LYASE"/>
    <property type="match status" value="1"/>
</dbReference>
<evidence type="ECO:0000256" key="3">
    <source>
        <dbReference type="ARBA" id="ARBA00004824"/>
    </source>
</evidence>
<keyword evidence="12 21" id="KW-0100">Branched-chain amino acid biosynthesis</keyword>
<comment type="pathway">
    <text evidence="13">Cofactor biosynthesis; tetrahydrofolate biosynthesis; 4-aminobenzoate from chorismate: step 2/2.</text>
</comment>
<comment type="pathway">
    <text evidence="5 21">Amino-acid biosynthesis; L-leucine biosynthesis; L-leucine from 3-methyl-2-oxobutanoate: step 4/4.</text>
</comment>
<sequence length="306" mass="34107">MFLNTNSKFIWLNGNFQPFDKTNVHLLSNTLHYGMGVFEGVRAYETDEGGAIFRLYDHTKRLFEAASKVNITIPYSIKELCDAQKESMSKNNLLEGYIRPIVFLGSESMGLRSQDSLSVNVAIACWEWPSYMDPDAKKNGISVIKSPYQQYDNPLYSNNKIIGTYVNSIMAVNDAIAKGAEEAILMDKNGYISEGSGENLFIVKNSRLVTPTTDFCLNGITRQSVISIANDLNYEVEEKNLTFDDLLNADEAFYSGTAVEITPITIVNESKIGIGSIGPITDILQKKYSDIVCGKDQNYSDWLTAI</sequence>
<dbReference type="InterPro" id="IPR043132">
    <property type="entry name" value="BCAT-like_C"/>
</dbReference>
<evidence type="ECO:0000313" key="23">
    <source>
        <dbReference type="Proteomes" id="UP000551848"/>
    </source>
</evidence>
<dbReference type="EC" id="2.6.1.42" evidence="21"/>
<dbReference type="Proteomes" id="UP000551848">
    <property type="component" value="Unassembled WGS sequence"/>
</dbReference>
<evidence type="ECO:0000256" key="12">
    <source>
        <dbReference type="ARBA" id="ARBA00023304"/>
    </source>
</evidence>
<dbReference type="GO" id="GO:0008696">
    <property type="term" value="F:4-amino-4-deoxychorismate lyase activity"/>
    <property type="evidence" value="ECO:0007669"/>
    <property type="project" value="UniProtKB-EC"/>
</dbReference>
<dbReference type="GO" id="GO:0004084">
    <property type="term" value="F:branched-chain-amino-acid transaminase activity"/>
    <property type="evidence" value="ECO:0007669"/>
    <property type="project" value="UniProtKB-EC"/>
</dbReference>
<dbReference type="GO" id="GO:0009097">
    <property type="term" value="P:isoleucine biosynthetic process"/>
    <property type="evidence" value="ECO:0007669"/>
    <property type="project" value="UniProtKB-UniPathway"/>
</dbReference>
<evidence type="ECO:0000256" key="9">
    <source>
        <dbReference type="ARBA" id="ARBA00022679"/>
    </source>
</evidence>
<name>A0A838Y1P3_9GAMM</name>
<protein>
    <recommendedName>
        <fullName evidence="21">Branched-chain-amino-acid aminotransferase</fullName>
        <shortName evidence="21">BCAT</shortName>
        <ecNumber evidence="21">2.6.1.42</ecNumber>
    </recommendedName>
</protein>
<dbReference type="Pfam" id="PF01063">
    <property type="entry name" value="Aminotran_4"/>
    <property type="match status" value="1"/>
</dbReference>
<dbReference type="Gene3D" id="3.30.470.10">
    <property type="match status" value="1"/>
</dbReference>
<comment type="pathway">
    <text evidence="4 21">Amino-acid biosynthesis; L-valine biosynthesis; L-valine from pyruvate: step 4/4.</text>
</comment>
<evidence type="ECO:0000256" key="5">
    <source>
        <dbReference type="ARBA" id="ARBA00005072"/>
    </source>
</evidence>
<dbReference type="UniPathway" id="UPA00049">
    <property type="reaction ID" value="UER00062"/>
</dbReference>
<comment type="function">
    <text evidence="2 21">Acts on leucine, isoleucine and valine.</text>
</comment>
<dbReference type="InterPro" id="IPR001544">
    <property type="entry name" value="Aminotrans_IV"/>
</dbReference>
<comment type="catalytic activity">
    <reaction evidence="16 21">
        <text>L-leucine + 2-oxoglutarate = 4-methyl-2-oxopentanoate + L-glutamate</text>
        <dbReference type="Rhea" id="RHEA:18321"/>
        <dbReference type="ChEBI" id="CHEBI:16810"/>
        <dbReference type="ChEBI" id="CHEBI:17865"/>
        <dbReference type="ChEBI" id="CHEBI:29985"/>
        <dbReference type="ChEBI" id="CHEBI:57427"/>
        <dbReference type="EC" id="2.6.1.42"/>
    </reaction>
</comment>
<dbReference type="InterPro" id="IPR050571">
    <property type="entry name" value="Class-IV_PLP-Dep_Aminotrnsfr"/>
</dbReference>
<evidence type="ECO:0000256" key="16">
    <source>
        <dbReference type="ARBA" id="ARBA00049229"/>
    </source>
</evidence>
<keyword evidence="11" id="KW-0289">Folate biosynthesis</keyword>
<dbReference type="CDD" id="cd00449">
    <property type="entry name" value="PLPDE_IV"/>
    <property type="match status" value="1"/>
</dbReference>
<dbReference type="GO" id="GO:0009099">
    <property type="term" value="P:L-valine biosynthetic process"/>
    <property type="evidence" value="ECO:0007669"/>
    <property type="project" value="UniProtKB-UniPathway"/>
</dbReference>
<dbReference type="UniPathway" id="UPA00048">
    <property type="reaction ID" value="UER00073"/>
</dbReference>
<evidence type="ECO:0000256" key="21">
    <source>
        <dbReference type="RuleBase" id="RU364094"/>
    </source>
</evidence>
<comment type="caution">
    <text evidence="22">The sequence shown here is derived from an EMBL/GenBank/DDBJ whole genome shotgun (WGS) entry which is preliminary data.</text>
</comment>
<evidence type="ECO:0000256" key="4">
    <source>
        <dbReference type="ARBA" id="ARBA00004931"/>
    </source>
</evidence>
<keyword evidence="7 21" id="KW-0032">Aminotransferase</keyword>
<evidence type="ECO:0000256" key="8">
    <source>
        <dbReference type="ARBA" id="ARBA00022605"/>
    </source>
</evidence>
<comment type="catalytic activity">
    <reaction evidence="14 21">
        <text>L-valine + 2-oxoglutarate = 3-methyl-2-oxobutanoate + L-glutamate</text>
        <dbReference type="Rhea" id="RHEA:24813"/>
        <dbReference type="ChEBI" id="CHEBI:11851"/>
        <dbReference type="ChEBI" id="CHEBI:16810"/>
        <dbReference type="ChEBI" id="CHEBI:29985"/>
        <dbReference type="ChEBI" id="CHEBI:57762"/>
        <dbReference type="EC" id="2.6.1.42"/>
    </reaction>
</comment>
<evidence type="ECO:0000256" key="15">
    <source>
        <dbReference type="ARBA" id="ARBA00048798"/>
    </source>
</evidence>
<evidence type="ECO:0000256" key="17">
    <source>
        <dbReference type="ARBA" id="ARBA00049529"/>
    </source>
</evidence>
<evidence type="ECO:0000256" key="7">
    <source>
        <dbReference type="ARBA" id="ARBA00022576"/>
    </source>
</evidence>
<evidence type="ECO:0000313" key="22">
    <source>
        <dbReference type="EMBL" id="MBA4692797.1"/>
    </source>
</evidence>
<comment type="function">
    <text evidence="18">Involved in the biosynthesis of p-aminobenzoate (PABA), a precursor of tetrahydrofolate. Converts 4-amino-4-deoxychorismate into 4-aminobenzoate (PABA) and pyruvate.</text>
</comment>
<dbReference type="UniPathway" id="UPA00047">
    <property type="reaction ID" value="UER00058"/>
</dbReference>
<dbReference type="FunFam" id="3.20.10.10:FF:000002">
    <property type="entry name" value="D-alanine aminotransferase"/>
    <property type="match status" value="1"/>
</dbReference>
<dbReference type="InterPro" id="IPR036038">
    <property type="entry name" value="Aminotransferase-like"/>
</dbReference>
<dbReference type="NCBIfam" id="NF005146">
    <property type="entry name" value="PRK06606.1"/>
    <property type="match status" value="1"/>
</dbReference>
<comment type="similarity">
    <text evidence="6 19">Belongs to the class-IV pyridoxal-phosphate-dependent aminotransferase family.</text>
</comment>
<evidence type="ECO:0000256" key="1">
    <source>
        <dbReference type="ARBA" id="ARBA00001933"/>
    </source>
</evidence>
<comment type="pathway">
    <text evidence="3 21">Amino-acid biosynthesis; L-isoleucine biosynthesis; L-isoleucine from 2-oxobutanoate: step 4/4.</text>
</comment>
<comment type="cofactor">
    <cofactor evidence="1 20">
        <name>pyridoxal 5'-phosphate</name>
        <dbReference type="ChEBI" id="CHEBI:597326"/>
    </cofactor>
</comment>
<dbReference type="Gene3D" id="3.20.10.10">
    <property type="entry name" value="D-amino Acid Aminotransferase, subunit A, domain 2"/>
    <property type="match status" value="1"/>
</dbReference>
<keyword evidence="10 20" id="KW-0663">Pyridoxal phosphate</keyword>
<dbReference type="GO" id="GO:0005829">
    <property type="term" value="C:cytosol"/>
    <property type="evidence" value="ECO:0007669"/>
    <property type="project" value="TreeGrafter"/>
</dbReference>
<comment type="catalytic activity">
    <reaction evidence="17">
        <text>4-amino-4-deoxychorismate = 4-aminobenzoate + pyruvate + H(+)</text>
        <dbReference type="Rhea" id="RHEA:16201"/>
        <dbReference type="ChEBI" id="CHEBI:15361"/>
        <dbReference type="ChEBI" id="CHEBI:15378"/>
        <dbReference type="ChEBI" id="CHEBI:17836"/>
        <dbReference type="ChEBI" id="CHEBI:58406"/>
        <dbReference type="EC" id="4.1.3.38"/>
    </reaction>
</comment>
<keyword evidence="9 21" id="KW-0808">Transferase</keyword>
<dbReference type="SUPFAM" id="SSF56752">
    <property type="entry name" value="D-aminoacid aminotransferase-like PLP-dependent enzymes"/>
    <property type="match status" value="1"/>
</dbReference>
<dbReference type="InterPro" id="IPR005785">
    <property type="entry name" value="B_amino_transI"/>
</dbReference>
<dbReference type="PANTHER" id="PTHR42743">
    <property type="entry name" value="AMINO-ACID AMINOTRANSFERASE"/>
    <property type="match status" value="1"/>
</dbReference>
<gene>
    <name evidence="21" type="primary">ilvE</name>
    <name evidence="22" type="ORF">H2072_03530</name>
</gene>
<comment type="catalytic activity">
    <reaction evidence="15 21">
        <text>L-isoleucine + 2-oxoglutarate = (S)-3-methyl-2-oxopentanoate + L-glutamate</text>
        <dbReference type="Rhea" id="RHEA:24801"/>
        <dbReference type="ChEBI" id="CHEBI:16810"/>
        <dbReference type="ChEBI" id="CHEBI:29985"/>
        <dbReference type="ChEBI" id="CHEBI:35146"/>
        <dbReference type="ChEBI" id="CHEBI:58045"/>
        <dbReference type="EC" id="2.6.1.42"/>
    </reaction>
</comment>
<dbReference type="InterPro" id="IPR018300">
    <property type="entry name" value="Aminotrans_IV_CS"/>
</dbReference>
<reference evidence="22 23" key="1">
    <citation type="submission" date="2020-06" db="EMBL/GenBank/DDBJ databases">
        <title>Dysbiosis in marine aquaculture revealed through microbiome analysis: reverse ecology for environmental sustainability.</title>
        <authorList>
            <person name="Haro-Moreno J.M."/>
            <person name="Coutinho F.H."/>
            <person name="Zaragoza-Solas A."/>
            <person name="Picazo A."/>
            <person name="Almagro-Moreno S."/>
            <person name="Lopez-Perez M."/>
        </authorList>
    </citation>
    <scope>NUCLEOTIDE SEQUENCE [LARGE SCALE GENOMIC DNA]</scope>
    <source>
        <strain evidence="22">MCMED-G41</strain>
    </source>
</reference>
<evidence type="ECO:0000256" key="6">
    <source>
        <dbReference type="ARBA" id="ARBA00009320"/>
    </source>
</evidence>
<evidence type="ECO:0000256" key="18">
    <source>
        <dbReference type="ARBA" id="ARBA00054027"/>
    </source>
</evidence>
<evidence type="ECO:0000256" key="19">
    <source>
        <dbReference type="RuleBase" id="RU004106"/>
    </source>
</evidence>
<organism evidence="22 23">
    <name type="scientific">SAR86 cluster bacterium</name>
    <dbReference type="NCBI Taxonomy" id="2030880"/>
    <lineage>
        <taxon>Bacteria</taxon>
        <taxon>Pseudomonadati</taxon>
        <taxon>Pseudomonadota</taxon>
        <taxon>Gammaproteobacteria</taxon>
        <taxon>SAR86 cluster</taxon>
    </lineage>
</organism>
<dbReference type="NCBIfam" id="TIGR01122">
    <property type="entry name" value="ilvE_I"/>
    <property type="match status" value="1"/>
</dbReference>
<dbReference type="InterPro" id="IPR043131">
    <property type="entry name" value="BCAT-like_N"/>
</dbReference>
<evidence type="ECO:0000256" key="20">
    <source>
        <dbReference type="RuleBase" id="RU004516"/>
    </source>
</evidence>